<dbReference type="PANTHER" id="PTHR45947:SF3">
    <property type="entry name" value="SULFOQUINOVOSYL TRANSFERASE SQD2"/>
    <property type="match status" value="1"/>
</dbReference>
<proteinExistence type="predicted"/>
<dbReference type="Pfam" id="PF13692">
    <property type="entry name" value="Glyco_trans_1_4"/>
    <property type="match status" value="1"/>
</dbReference>
<dbReference type="EMBL" id="BEXT01000001">
    <property type="protein sequence ID" value="GBC63755.1"/>
    <property type="molecule type" value="Genomic_DNA"/>
</dbReference>
<name>A0A401G3R4_9BACT</name>
<dbReference type="Gene3D" id="3.40.50.11010">
    <property type="match status" value="1"/>
</dbReference>
<keyword evidence="1" id="KW-0808">Transferase</keyword>
<dbReference type="PANTHER" id="PTHR45947">
    <property type="entry name" value="SULFOQUINOVOSYL TRANSFERASE SQD2"/>
    <property type="match status" value="1"/>
</dbReference>
<sequence length="393" mass="46224">MIKDKNMICFAPADWRWYGSCKRLMSIFSHHNKILYINHISISTPSIKETGTKVFIKRLLRKLKTLSRPFRKENENLYSYSPLIFPGYHGVIKKWNQLLLRFQIQFLQKILHLSNPVVWIENPVGITVAKNVNPELILYYRTDKFESYRELRDRQDILSLEEKLTHDAAIILCVSSKLYEEKLRFRKKNVYYIPHGVDFTHFNNAIKDPFVPEEIKHIRHPVVGYFGSLSNSNDEALIHYCATERPEISFVLIGTVLGEFKLIRDLPNVYFLGYKNYTVLPDYAKNFDVCIMFWKVTEWIEHCNPVKTMEYLAMGKPVVSVAIDDICKNFKGIISIAKNCEEFLAKIEEELGNDSPEKQKKRIAFVENETWEARAEVISRVMEKNWRRAVTNR</sequence>
<dbReference type="SUPFAM" id="SSF53756">
    <property type="entry name" value="UDP-Glycosyltransferase/glycogen phosphorylase"/>
    <property type="match status" value="1"/>
</dbReference>
<dbReference type="Proteomes" id="UP000288096">
    <property type="component" value="Unassembled WGS sequence"/>
</dbReference>
<accession>A0A401G3R4</accession>
<protein>
    <submittedName>
        <fullName evidence="1">Glycosyltransferase family 1 protein</fullName>
    </submittedName>
</protein>
<dbReference type="AlphaFoldDB" id="A0A401G3R4"/>
<comment type="caution">
    <text evidence="1">The sequence shown here is derived from an EMBL/GenBank/DDBJ whole genome shotgun (WGS) entry which is preliminary data.</text>
</comment>
<evidence type="ECO:0000313" key="1">
    <source>
        <dbReference type="EMBL" id="GBC63755.1"/>
    </source>
</evidence>
<dbReference type="OrthoDB" id="9816564at2"/>
<dbReference type="Gene3D" id="3.40.50.2000">
    <property type="entry name" value="Glycogen Phosphorylase B"/>
    <property type="match status" value="1"/>
</dbReference>
<dbReference type="InterPro" id="IPR050194">
    <property type="entry name" value="Glycosyltransferase_grp1"/>
</dbReference>
<keyword evidence="2" id="KW-1185">Reference proteome</keyword>
<reference evidence="2" key="2">
    <citation type="submission" date="2019-01" db="EMBL/GenBank/DDBJ databases">
        <title>Genome sequence of Desulfonema ishimotonii strain Tokyo 01.</title>
        <authorList>
            <person name="Fukui M."/>
        </authorList>
    </citation>
    <scope>NUCLEOTIDE SEQUENCE [LARGE SCALE GENOMIC DNA]</scope>
    <source>
        <strain evidence="2">Tokyo 01</strain>
    </source>
</reference>
<reference evidence="2" key="1">
    <citation type="submission" date="2017-11" db="EMBL/GenBank/DDBJ databases">
        <authorList>
            <person name="Watanabe M."/>
            <person name="Kojima H."/>
        </authorList>
    </citation>
    <scope>NUCLEOTIDE SEQUENCE [LARGE SCALE GENOMIC DNA]</scope>
    <source>
        <strain evidence="2">Tokyo 01</strain>
    </source>
</reference>
<gene>
    <name evidence="1" type="ORF">DENIS_4753</name>
</gene>
<evidence type="ECO:0000313" key="2">
    <source>
        <dbReference type="Proteomes" id="UP000288096"/>
    </source>
</evidence>
<dbReference type="RefSeq" id="WP_124330793.1">
    <property type="nucleotide sequence ID" value="NZ_BEXT01000001.1"/>
</dbReference>
<organism evidence="1 2">
    <name type="scientific">Desulfonema ishimotonii</name>
    <dbReference type="NCBI Taxonomy" id="45657"/>
    <lineage>
        <taxon>Bacteria</taxon>
        <taxon>Pseudomonadati</taxon>
        <taxon>Thermodesulfobacteriota</taxon>
        <taxon>Desulfobacteria</taxon>
        <taxon>Desulfobacterales</taxon>
        <taxon>Desulfococcaceae</taxon>
        <taxon>Desulfonema</taxon>
    </lineage>
</organism>
<dbReference type="GO" id="GO:0016757">
    <property type="term" value="F:glycosyltransferase activity"/>
    <property type="evidence" value="ECO:0007669"/>
    <property type="project" value="TreeGrafter"/>
</dbReference>